<gene>
    <name evidence="3" type="ORF">DGUA_6G006067</name>
</gene>
<evidence type="ECO:0000256" key="1">
    <source>
        <dbReference type="SAM" id="MobiDB-lite"/>
    </source>
</evidence>
<protein>
    <submittedName>
        <fullName evidence="3">Uncharacterized protein</fullName>
    </submittedName>
</protein>
<dbReference type="EMBL" id="OUUW01000005">
    <property type="protein sequence ID" value="SPP81085.1"/>
    <property type="molecule type" value="Genomic_DNA"/>
</dbReference>
<evidence type="ECO:0000313" key="4">
    <source>
        <dbReference type="Proteomes" id="UP000268350"/>
    </source>
</evidence>
<accession>A0A3B0JG27</accession>
<feature type="compositionally biased region" description="Gly residues" evidence="1">
    <location>
        <begin position="29"/>
        <end position="47"/>
    </location>
</feature>
<evidence type="ECO:0000313" key="3">
    <source>
        <dbReference type="EMBL" id="SPP81085.1"/>
    </source>
</evidence>
<organism evidence="3 4">
    <name type="scientific">Drosophila guanche</name>
    <name type="common">Fruit fly</name>
    <dbReference type="NCBI Taxonomy" id="7266"/>
    <lineage>
        <taxon>Eukaryota</taxon>
        <taxon>Metazoa</taxon>
        <taxon>Ecdysozoa</taxon>
        <taxon>Arthropoda</taxon>
        <taxon>Hexapoda</taxon>
        <taxon>Insecta</taxon>
        <taxon>Pterygota</taxon>
        <taxon>Neoptera</taxon>
        <taxon>Endopterygota</taxon>
        <taxon>Diptera</taxon>
        <taxon>Brachycera</taxon>
        <taxon>Muscomorpha</taxon>
        <taxon>Ephydroidea</taxon>
        <taxon>Drosophilidae</taxon>
        <taxon>Drosophila</taxon>
        <taxon>Sophophora</taxon>
    </lineage>
</organism>
<proteinExistence type="predicted"/>
<dbReference type="Proteomes" id="UP000268350">
    <property type="component" value="Unassembled WGS sequence"/>
</dbReference>
<name>A0A3B0JG27_DROGU</name>
<evidence type="ECO:0000256" key="2">
    <source>
        <dbReference type="SAM" id="SignalP"/>
    </source>
</evidence>
<dbReference type="OMA" id="FHRKLAW"/>
<reference evidence="4" key="1">
    <citation type="submission" date="2018-01" db="EMBL/GenBank/DDBJ databases">
        <authorList>
            <person name="Alioto T."/>
            <person name="Alioto T."/>
        </authorList>
    </citation>
    <scope>NUCLEOTIDE SEQUENCE [LARGE SCALE GENOMIC DNA]</scope>
</reference>
<feature type="region of interest" description="Disordered" evidence="1">
    <location>
        <begin position="29"/>
        <end position="64"/>
    </location>
</feature>
<dbReference type="AlphaFoldDB" id="A0A3B0JG27"/>
<feature type="signal peptide" evidence="2">
    <location>
        <begin position="1"/>
        <end position="18"/>
    </location>
</feature>
<dbReference type="STRING" id="7266.A0A3B0JG27"/>
<sequence>MRGLIVLSFLAAAAAVRADVGGYNYGSGESGTSGGSLSGGSFSGGSGSSLSGGSLSAGSLGSSGGYSNDVSNIGAELEAPSASYIPPAAAAPQATYLPVNKVK</sequence>
<feature type="chain" id="PRO_5017276816" evidence="2">
    <location>
        <begin position="19"/>
        <end position="103"/>
    </location>
</feature>
<keyword evidence="4" id="KW-1185">Reference proteome</keyword>
<keyword evidence="2" id="KW-0732">Signal</keyword>
<feature type="compositionally biased region" description="Low complexity" evidence="1">
    <location>
        <begin position="48"/>
        <end position="60"/>
    </location>
</feature>